<evidence type="ECO:0000259" key="3">
    <source>
        <dbReference type="Pfam" id="PF03816"/>
    </source>
</evidence>
<dbReference type="PANTHER" id="PTHR33392">
    <property type="entry name" value="POLYISOPRENYL-TEICHOIC ACID--PEPTIDOGLYCAN TEICHOIC ACID TRANSFERASE TAGU"/>
    <property type="match status" value="1"/>
</dbReference>
<feature type="domain" description="Cell envelope-related transcriptional attenuator" evidence="3">
    <location>
        <begin position="63"/>
        <end position="239"/>
    </location>
</feature>
<evidence type="ECO:0000256" key="1">
    <source>
        <dbReference type="ARBA" id="ARBA00006068"/>
    </source>
</evidence>
<dbReference type="Gene3D" id="3.40.630.190">
    <property type="entry name" value="LCP protein"/>
    <property type="match status" value="1"/>
</dbReference>
<keyword evidence="2" id="KW-0812">Transmembrane</keyword>
<proteinExistence type="inferred from homology"/>
<dbReference type="InterPro" id="IPR050922">
    <property type="entry name" value="LytR/CpsA/Psr_CW_biosynth"/>
</dbReference>
<keyword evidence="2" id="KW-0472">Membrane</keyword>
<sequence length="328" mass="37435">MGKYKVVLVFLVILVVLPIIFFLVLRSIFFSKFDYGNIKSSNGITSILILGKGGEGHTAPDLTDTMMIAFLSQNSKKVNILSLPRDVWVPAIRAKLNSAYYWGKQKSNNNFELVNTSIEEITSIPISYTVVVDFSLFKDLINTLGGINVMVENSFTDSKYPIAGKENDLCEDDKQNLSLTKTYACRYETVSFEKGVTKMDGETALKFVRSRNSEGLEGTDLAREIRQQKVISAIKEKVLSKEIILNPLKLKEIYDITFSHVETNLDNKSLLILGRLVFESRNKINFFSIPEKFLEISQNLKKYDYQYVFIPKSGSWKDFQEWLNNHIL</sequence>
<name>A0A0F9YI28_9BACT</name>
<dbReference type="Proteomes" id="UP000034803">
    <property type="component" value="Unassembled WGS sequence"/>
</dbReference>
<protein>
    <submittedName>
        <fullName evidence="4">Cell envelope-related transcriptional attenuator(LytR/CpsA family)</fullName>
    </submittedName>
</protein>
<accession>A0A0F9YI28</accession>
<dbReference type="Pfam" id="PF03816">
    <property type="entry name" value="LytR_cpsA_psr"/>
    <property type="match status" value="1"/>
</dbReference>
<reference evidence="4 5" key="1">
    <citation type="journal article" date="2015" name="Nature">
        <title>rRNA introns, odd ribosomes, and small enigmatic genomes across a large radiation of phyla.</title>
        <authorList>
            <person name="Brown C.T."/>
            <person name="Hug L.A."/>
            <person name="Thomas B.C."/>
            <person name="Sharon I."/>
            <person name="Castelle C.J."/>
            <person name="Singh A."/>
            <person name="Wilkins M.J."/>
            <person name="Williams K.H."/>
            <person name="Banfield J.F."/>
        </authorList>
    </citation>
    <scope>NUCLEOTIDE SEQUENCE [LARGE SCALE GENOMIC DNA]</scope>
</reference>
<evidence type="ECO:0000256" key="2">
    <source>
        <dbReference type="SAM" id="Phobius"/>
    </source>
</evidence>
<evidence type="ECO:0000313" key="5">
    <source>
        <dbReference type="Proteomes" id="UP000034803"/>
    </source>
</evidence>
<feature type="transmembrane region" description="Helical" evidence="2">
    <location>
        <begin position="6"/>
        <end position="25"/>
    </location>
</feature>
<dbReference type="PANTHER" id="PTHR33392:SF6">
    <property type="entry name" value="POLYISOPRENYL-TEICHOIC ACID--PEPTIDOGLYCAN TEICHOIC ACID TRANSFERASE TAGU"/>
    <property type="match status" value="1"/>
</dbReference>
<dbReference type="EMBL" id="LBOI01000014">
    <property type="protein sequence ID" value="KKP31184.1"/>
    <property type="molecule type" value="Genomic_DNA"/>
</dbReference>
<evidence type="ECO:0000313" key="4">
    <source>
        <dbReference type="EMBL" id="KKP31184.1"/>
    </source>
</evidence>
<comment type="similarity">
    <text evidence="1">Belongs to the LytR/CpsA/Psr (LCP) family.</text>
</comment>
<keyword evidence="2" id="KW-1133">Transmembrane helix</keyword>
<comment type="caution">
    <text evidence="4">The sequence shown here is derived from an EMBL/GenBank/DDBJ whole genome shotgun (WGS) entry which is preliminary data.</text>
</comment>
<gene>
    <name evidence="4" type="ORF">UR21_C0014G0014</name>
</gene>
<organism evidence="4 5">
    <name type="scientific">Candidatus Woesebacteria bacterium GW2011_GWC2_31_9</name>
    <dbReference type="NCBI Taxonomy" id="1618586"/>
    <lineage>
        <taxon>Bacteria</taxon>
        <taxon>Candidatus Woeseibacteriota</taxon>
    </lineage>
</organism>
<dbReference type="AlphaFoldDB" id="A0A0F9YI28"/>
<dbReference type="InterPro" id="IPR004474">
    <property type="entry name" value="LytR_CpsA_psr"/>
</dbReference>